<dbReference type="EMBL" id="CP049228">
    <property type="protein sequence ID" value="QIH23354.1"/>
    <property type="molecule type" value="Genomic_DNA"/>
</dbReference>
<feature type="domain" description="ABC transporter" evidence="5">
    <location>
        <begin position="11"/>
        <end position="250"/>
    </location>
</feature>
<dbReference type="GO" id="GO:0016887">
    <property type="term" value="F:ATP hydrolysis activity"/>
    <property type="evidence" value="ECO:0007669"/>
    <property type="project" value="InterPro"/>
</dbReference>
<dbReference type="PROSITE" id="PS00211">
    <property type="entry name" value="ABC_TRANSPORTER_1"/>
    <property type="match status" value="1"/>
</dbReference>
<evidence type="ECO:0000313" key="7">
    <source>
        <dbReference type="Proteomes" id="UP000501676"/>
    </source>
</evidence>
<dbReference type="NCBIfam" id="TIGR00972">
    <property type="entry name" value="3a0107s01c2"/>
    <property type="match status" value="1"/>
</dbReference>
<dbReference type="InterPro" id="IPR017871">
    <property type="entry name" value="ABC_transporter-like_CS"/>
</dbReference>
<dbReference type="InterPro" id="IPR027417">
    <property type="entry name" value="P-loop_NTPase"/>
</dbReference>
<reference evidence="6 7" key="1">
    <citation type="submission" date="2020-02" db="EMBL/GenBank/DDBJ databases">
        <title>Complete genome sequences of six Lactobacillus iners strains isolated from the human vagina.</title>
        <authorList>
            <person name="France M.T."/>
            <person name="Rutt L."/>
            <person name="Narina S."/>
            <person name="Arbaugh S."/>
            <person name="Humphrys M.S."/>
            <person name="Ma B."/>
            <person name="Hayward M.R."/>
            <person name="Relman D."/>
            <person name="Kwon D.S."/>
            <person name="Ravel J."/>
        </authorList>
    </citation>
    <scope>NUCLEOTIDE SEQUENCE [LARGE SCALE GENOMIC DNA]</scope>
    <source>
        <strain evidence="6 7">C0210C1</strain>
    </source>
</reference>
<dbReference type="SMART" id="SM00382">
    <property type="entry name" value="AAA"/>
    <property type="match status" value="1"/>
</dbReference>
<evidence type="ECO:0000256" key="1">
    <source>
        <dbReference type="ARBA" id="ARBA00022448"/>
    </source>
</evidence>
<keyword evidence="3" id="KW-0547">Nucleotide-binding</keyword>
<name>A0A6G7BIR1_9LACO</name>
<dbReference type="SUPFAM" id="SSF52540">
    <property type="entry name" value="P-loop containing nucleoside triphosphate hydrolases"/>
    <property type="match status" value="1"/>
</dbReference>
<dbReference type="GO" id="GO:0035435">
    <property type="term" value="P:phosphate ion transmembrane transport"/>
    <property type="evidence" value="ECO:0007669"/>
    <property type="project" value="InterPro"/>
</dbReference>
<evidence type="ECO:0000259" key="5">
    <source>
        <dbReference type="PROSITE" id="PS50893"/>
    </source>
</evidence>
<dbReference type="Proteomes" id="UP000501676">
    <property type="component" value="Chromosome"/>
</dbReference>
<sequence>MNNNLDTPYILQTSELSVSYGKTKVLKDISIDIYQNKITSLIGCSGSGKTTFLRSINRIDDNITTVSGKIYFAGLEINNPKINVYELRKNVGMVFQQPNVFAKSIYENIAYALRYHGMSDKDEVYETVEKSLKQTSLWDEVKNNLAKCALELSGGQQQRLCISRAIALKPKLLLLDEPTSALDPIATAKLEETIKQLKEKYSIIMVTHNMQQARRVSDYIAFFNMGSLIEYGSVDDIFLRPQISITKNYVSGKFG</sequence>
<dbReference type="Pfam" id="PF00005">
    <property type="entry name" value="ABC_tran"/>
    <property type="match status" value="1"/>
</dbReference>
<dbReference type="PROSITE" id="PS50893">
    <property type="entry name" value="ABC_TRANSPORTER_2"/>
    <property type="match status" value="1"/>
</dbReference>
<evidence type="ECO:0000256" key="4">
    <source>
        <dbReference type="ARBA" id="ARBA00022840"/>
    </source>
</evidence>
<accession>A0A6G7BIR1</accession>
<proteinExistence type="predicted"/>
<protein>
    <submittedName>
        <fullName evidence="6">Phosphate ABC transporter ATP-binding protein</fullName>
    </submittedName>
</protein>
<dbReference type="CDD" id="cd03260">
    <property type="entry name" value="ABC_PstB_phosphate_transporter"/>
    <property type="match status" value="1"/>
</dbReference>
<evidence type="ECO:0000256" key="2">
    <source>
        <dbReference type="ARBA" id="ARBA00022592"/>
    </source>
</evidence>
<keyword evidence="4 6" id="KW-0067">ATP-binding</keyword>
<dbReference type="InterPro" id="IPR003593">
    <property type="entry name" value="AAA+_ATPase"/>
</dbReference>
<evidence type="ECO:0000256" key="3">
    <source>
        <dbReference type="ARBA" id="ARBA00022741"/>
    </source>
</evidence>
<dbReference type="AlphaFoldDB" id="A0A6G7BIR1"/>
<dbReference type="InterPro" id="IPR005670">
    <property type="entry name" value="PstB-like"/>
</dbReference>
<dbReference type="GO" id="GO:0005524">
    <property type="term" value="F:ATP binding"/>
    <property type="evidence" value="ECO:0007669"/>
    <property type="project" value="UniProtKB-KW"/>
</dbReference>
<dbReference type="RefSeq" id="WP_006731544.1">
    <property type="nucleotide sequence ID" value="NZ_CP049223.1"/>
</dbReference>
<dbReference type="GO" id="GO:0016020">
    <property type="term" value="C:membrane"/>
    <property type="evidence" value="ECO:0007669"/>
    <property type="project" value="InterPro"/>
</dbReference>
<dbReference type="PANTHER" id="PTHR43423:SF1">
    <property type="entry name" value="ABC TRANSPORTER I FAMILY MEMBER 17"/>
    <property type="match status" value="1"/>
</dbReference>
<keyword evidence="2" id="KW-0592">Phosphate transport</keyword>
<dbReference type="Gene3D" id="3.40.50.300">
    <property type="entry name" value="P-loop containing nucleotide triphosphate hydrolases"/>
    <property type="match status" value="1"/>
</dbReference>
<dbReference type="GO" id="GO:0005315">
    <property type="term" value="F:phosphate transmembrane transporter activity"/>
    <property type="evidence" value="ECO:0007669"/>
    <property type="project" value="InterPro"/>
</dbReference>
<dbReference type="InterPro" id="IPR003439">
    <property type="entry name" value="ABC_transporter-like_ATP-bd"/>
</dbReference>
<evidence type="ECO:0000313" key="6">
    <source>
        <dbReference type="EMBL" id="QIH23354.1"/>
    </source>
</evidence>
<dbReference type="PANTHER" id="PTHR43423">
    <property type="entry name" value="ABC TRANSPORTER I FAMILY MEMBER 17"/>
    <property type="match status" value="1"/>
</dbReference>
<organism evidence="6 7">
    <name type="scientific">Lactobacillus iners</name>
    <dbReference type="NCBI Taxonomy" id="147802"/>
    <lineage>
        <taxon>Bacteria</taxon>
        <taxon>Bacillati</taxon>
        <taxon>Bacillota</taxon>
        <taxon>Bacilli</taxon>
        <taxon>Lactobacillales</taxon>
        <taxon>Lactobacillaceae</taxon>
        <taxon>Lactobacillus</taxon>
    </lineage>
</organism>
<keyword evidence="1" id="KW-0813">Transport</keyword>
<gene>
    <name evidence="6" type="primary">pstB</name>
    <name evidence="6" type="ORF">G6Z83_00805</name>
</gene>